<keyword evidence="1" id="KW-1133">Transmembrane helix</keyword>
<feature type="transmembrane region" description="Helical" evidence="1">
    <location>
        <begin position="132"/>
        <end position="153"/>
    </location>
</feature>
<sequence>MDDMQDRRFPVGAGILLGLGLGGFFDGIVLHQILQWHHMATSAGLPADTLSNLRLNVMLDGFFHAATYLFTAAGLFLLWRDARKEHFRWSARLLFAAMLMGFGLFNLVEGVVDHHLLGLHHVNETVPREQWVYWDIGFLVWGAAMLVGGWAFYRGGRASHPA</sequence>
<dbReference type="Pfam" id="PF10002">
    <property type="entry name" value="DUF2243"/>
    <property type="match status" value="1"/>
</dbReference>
<accession>A0ABT1C2F8</accession>
<name>A0ABT1C2F8_9HYPH</name>
<dbReference type="Proteomes" id="UP001205906">
    <property type="component" value="Unassembled WGS sequence"/>
</dbReference>
<keyword evidence="1" id="KW-0812">Transmembrane</keyword>
<keyword evidence="1" id="KW-0472">Membrane</keyword>
<proteinExistence type="predicted"/>
<feature type="transmembrane region" description="Helical" evidence="1">
    <location>
        <begin position="91"/>
        <end position="112"/>
    </location>
</feature>
<comment type="caution">
    <text evidence="2">The sequence shown here is derived from an EMBL/GenBank/DDBJ whole genome shotgun (WGS) entry which is preliminary data.</text>
</comment>
<feature type="transmembrane region" description="Helical" evidence="1">
    <location>
        <begin position="12"/>
        <end position="34"/>
    </location>
</feature>
<evidence type="ECO:0000313" key="2">
    <source>
        <dbReference type="EMBL" id="MCO6049004.1"/>
    </source>
</evidence>
<reference evidence="2 3" key="1">
    <citation type="submission" date="2022-06" db="EMBL/GenBank/DDBJ databases">
        <title>Mesorhizobium sp. strain RP14 Genome sequencing and assembly.</title>
        <authorList>
            <person name="Kim I."/>
        </authorList>
    </citation>
    <scope>NUCLEOTIDE SEQUENCE [LARGE SCALE GENOMIC DNA]</scope>
    <source>
        <strain evidence="3">RP14(2022)</strain>
    </source>
</reference>
<organism evidence="2 3">
    <name type="scientific">Mesorhizobium liriopis</name>
    <dbReference type="NCBI Taxonomy" id="2953882"/>
    <lineage>
        <taxon>Bacteria</taxon>
        <taxon>Pseudomonadati</taxon>
        <taxon>Pseudomonadota</taxon>
        <taxon>Alphaproteobacteria</taxon>
        <taxon>Hyphomicrobiales</taxon>
        <taxon>Phyllobacteriaceae</taxon>
        <taxon>Mesorhizobium</taxon>
    </lineage>
</organism>
<dbReference type="EMBL" id="JAMXQS010000002">
    <property type="protein sequence ID" value="MCO6049004.1"/>
    <property type="molecule type" value="Genomic_DNA"/>
</dbReference>
<gene>
    <name evidence="2" type="ORF">NGM99_04265</name>
</gene>
<protein>
    <submittedName>
        <fullName evidence="2">DUF2243 domain-containing protein</fullName>
    </submittedName>
</protein>
<evidence type="ECO:0000313" key="3">
    <source>
        <dbReference type="Proteomes" id="UP001205906"/>
    </source>
</evidence>
<feature type="transmembrane region" description="Helical" evidence="1">
    <location>
        <begin position="61"/>
        <end position="79"/>
    </location>
</feature>
<evidence type="ECO:0000256" key="1">
    <source>
        <dbReference type="SAM" id="Phobius"/>
    </source>
</evidence>
<keyword evidence="3" id="KW-1185">Reference proteome</keyword>
<dbReference type="InterPro" id="IPR018719">
    <property type="entry name" value="DUF2243_membrane"/>
</dbReference>
<dbReference type="RefSeq" id="WP_252816322.1">
    <property type="nucleotide sequence ID" value="NZ_JAMXQS010000002.1"/>
</dbReference>